<gene>
    <name evidence="2" type="ORF">MUN68_004995</name>
</gene>
<dbReference type="Proteomes" id="UP001202717">
    <property type="component" value="Chromosome"/>
</dbReference>
<dbReference type="EMBL" id="CP116221">
    <property type="protein sequence ID" value="WCO02848.1"/>
    <property type="molecule type" value="Genomic_DNA"/>
</dbReference>
<dbReference type="InterPro" id="IPR011990">
    <property type="entry name" value="TPR-like_helical_dom_sf"/>
</dbReference>
<keyword evidence="1" id="KW-0732">Signal</keyword>
<feature type="chain" id="PRO_5045307751" description="Tetratricopeptide repeat protein" evidence="1">
    <location>
        <begin position="19"/>
        <end position="277"/>
    </location>
</feature>
<dbReference type="RefSeq" id="WP_249995566.1">
    <property type="nucleotide sequence ID" value="NZ_CP116221.1"/>
</dbReference>
<name>A0ABY7S131_9FLAO</name>
<accession>A0ABY7S131</accession>
<keyword evidence="3" id="KW-1185">Reference proteome</keyword>
<evidence type="ECO:0000313" key="3">
    <source>
        <dbReference type="Proteomes" id="UP001202717"/>
    </source>
</evidence>
<organism evidence="2 3">
    <name type="scientific">Psychroserpens ponticola</name>
    <dbReference type="NCBI Taxonomy" id="2932268"/>
    <lineage>
        <taxon>Bacteria</taxon>
        <taxon>Pseudomonadati</taxon>
        <taxon>Bacteroidota</taxon>
        <taxon>Flavobacteriia</taxon>
        <taxon>Flavobacteriales</taxon>
        <taxon>Flavobacteriaceae</taxon>
        <taxon>Psychroserpens</taxon>
    </lineage>
</organism>
<evidence type="ECO:0000256" key="1">
    <source>
        <dbReference type="SAM" id="SignalP"/>
    </source>
</evidence>
<feature type="signal peptide" evidence="1">
    <location>
        <begin position="1"/>
        <end position="18"/>
    </location>
</feature>
<dbReference type="Gene3D" id="1.25.40.10">
    <property type="entry name" value="Tetratricopeptide repeat domain"/>
    <property type="match status" value="1"/>
</dbReference>
<reference evidence="2 3" key="1">
    <citation type="submission" date="2023-01" db="EMBL/GenBank/DDBJ databases">
        <title>Psychroserpens ponticola sp. nov., isolated from seawater.</title>
        <authorList>
            <person name="Kristyanto S."/>
            <person name="Jung J."/>
            <person name="Kim J.M."/>
            <person name="Jeon C.O."/>
        </authorList>
    </citation>
    <scope>NUCLEOTIDE SEQUENCE [LARGE SCALE GENOMIC DNA]</scope>
    <source>
        <strain evidence="2 3">MSW6</strain>
    </source>
</reference>
<dbReference type="SUPFAM" id="SSF48452">
    <property type="entry name" value="TPR-like"/>
    <property type="match status" value="2"/>
</dbReference>
<evidence type="ECO:0000313" key="2">
    <source>
        <dbReference type="EMBL" id="WCO02848.1"/>
    </source>
</evidence>
<proteinExistence type="predicted"/>
<evidence type="ECO:0008006" key="4">
    <source>
        <dbReference type="Google" id="ProtNLM"/>
    </source>
</evidence>
<protein>
    <recommendedName>
        <fullName evidence="4">Tetratricopeptide repeat protein</fullName>
    </recommendedName>
</protein>
<sequence>MKKIIIPINLLFSSLMFAHGDLHDRIQNTTIEIKKYPDSAYLYFKRGKLYFQHESYDKSLIDLKKSNDLGYFSTEQKLILAKNYFRLKDYNQSLLLVETILSNKPQHVQAIKLKARNYFEQQLFLESAKAYQDVIAFSKQTFPENYIEASIAWEALNNQSGDVNALNSIKRGIEELGNIISLYNRLIELAINKNDYNRAIKAQMEVLEFSTRKELAYYKLSELFNFNKEYTKALEHVKLARIHFNKLPARIQNTPSMKELNNNIEIKKKSLITKSRK</sequence>